<gene>
    <name evidence="1" type="ORF">IPO85_11930</name>
</gene>
<dbReference type="Proteomes" id="UP000808349">
    <property type="component" value="Unassembled WGS sequence"/>
</dbReference>
<proteinExistence type="predicted"/>
<evidence type="ECO:0000313" key="1">
    <source>
        <dbReference type="EMBL" id="MBK9718198.1"/>
    </source>
</evidence>
<dbReference type="AlphaFoldDB" id="A0A9D7XI00"/>
<protein>
    <submittedName>
        <fullName evidence="1">Uncharacterized protein</fullName>
    </submittedName>
</protein>
<organism evidence="1 2">
    <name type="scientific">Candidatus Defluviibacterium haderslevense</name>
    <dbReference type="NCBI Taxonomy" id="2981993"/>
    <lineage>
        <taxon>Bacteria</taxon>
        <taxon>Pseudomonadati</taxon>
        <taxon>Bacteroidota</taxon>
        <taxon>Saprospiria</taxon>
        <taxon>Saprospirales</taxon>
        <taxon>Saprospiraceae</taxon>
        <taxon>Candidatus Defluviibacterium</taxon>
    </lineage>
</organism>
<accession>A0A9D7XI00</accession>
<reference evidence="1 2" key="1">
    <citation type="submission" date="2020-10" db="EMBL/GenBank/DDBJ databases">
        <title>Connecting structure to function with the recovery of over 1000 high-quality activated sludge metagenome-assembled genomes encoding full-length rRNA genes using long-read sequencing.</title>
        <authorList>
            <person name="Singleton C.M."/>
            <person name="Petriglieri F."/>
            <person name="Kristensen J.M."/>
            <person name="Kirkegaard R.H."/>
            <person name="Michaelsen T.Y."/>
            <person name="Andersen M.H."/>
            <person name="Karst S.M."/>
            <person name="Dueholm M.S."/>
            <person name="Nielsen P.H."/>
            <person name="Albertsen M."/>
        </authorList>
    </citation>
    <scope>NUCLEOTIDE SEQUENCE [LARGE SCALE GENOMIC DNA]</scope>
    <source>
        <strain evidence="1">Ribe_18-Q3-R11-54_BAT3C.373</strain>
    </source>
</reference>
<evidence type="ECO:0000313" key="2">
    <source>
        <dbReference type="Proteomes" id="UP000808349"/>
    </source>
</evidence>
<name>A0A9D7XI00_9BACT</name>
<comment type="caution">
    <text evidence="1">The sequence shown here is derived from an EMBL/GenBank/DDBJ whole genome shotgun (WGS) entry which is preliminary data.</text>
</comment>
<sequence>MIRPVSRLSKSQIAQLLGCYFIKSGEINSRELRNGYFTDSVLAQLGINESEYNNIKRFSYEQSLKIIEIFHFDREDLIKINMQNVTR</sequence>
<dbReference type="EMBL" id="JADKFW010000008">
    <property type="protein sequence ID" value="MBK9718198.1"/>
    <property type="molecule type" value="Genomic_DNA"/>
</dbReference>